<reference evidence="5 6" key="1">
    <citation type="submission" date="2019-05" db="EMBL/GenBank/DDBJ databases">
        <title>We sequenced the genome of Paenibacillus hemerocallicola KCTC 33185 for further insight into its adaptation and study the phylogeny of Paenibacillus.</title>
        <authorList>
            <person name="Narsing Rao M.P."/>
        </authorList>
    </citation>
    <scope>NUCLEOTIDE SEQUENCE [LARGE SCALE GENOMIC DNA]</scope>
    <source>
        <strain evidence="5 6">KCTC 33185</strain>
    </source>
</reference>
<dbReference type="InterPro" id="IPR006061">
    <property type="entry name" value="SBP_1_CS"/>
</dbReference>
<comment type="similarity">
    <text evidence="1">Belongs to the bacterial solute-binding protein 1 family.</text>
</comment>
<dbReference type="EMBL" id="VDCQ01000089">
    <property type="protein sequence ID" value="TNJ59892.1"/>
    <property type="molecule type" value="Genomic_DNA"/>
</dbReference>
<dbReference type="SUPFAM" id="SSF53850">
    <property type="entry name" value="Periplasmic binding protein-like II"/>
    <property type="match status" value="1"/>
</dbReference>
<dbReference type="Gene3D" id="3.40.190.10">
    <property type="entry name" value="Periplasmic binding protein-like II"/>
    <property type="match status" value="1"/>
</dbReference>
<dbReference type="PROSITE" id="PS01037">
    <property type="entry name" value="SBP_BACTERIAL_1"/>
    <property type="match status" value="1"/>
</dbReference>
<comment type="caution">
    <text evidence="5">The sequence shown here is derived from an EMBL/GenBank/DDBJ whole genome shotgun (WGS) entry which is preliminary data.</text>
</comment>
<proteinExistence type="inferred from homology"/>
<evidence type="ECO:0000256" key="2">
    <source>
        <dbReference type="ARBA" id="ARBA00022448"/>
    </source>
</evidence>
<feature type="signal peptide" evidence="4">
    <location>
        <begin position="1"/>
        <end position="18"/>
    </location>
</feature>
<evidence type="ECO:0000256" key="3">
    <source>
        <dbReference type="ARBA" id="ARBA00022729"/>
    </source>
</evidence>
<dbReference type="PANTHER" id="PTHR43649">
    <property type="entry name" value="ARABINOSE-BINDING PROTEIN-RELATED"/>
    <property type="match status" value="1"/>
</dbReference>
<keyword evidence="2" id="KW-0813">Transport</keyword>
<sequence>MKKLIVTSALVFASSLTAGCSAWTDKPTSTVPGAEEITLVTMDSNTKNRISSFEKSAKLFEDANPGVKVHVEKLATPKGYRAALLEMAKDNKPIDLIYANHDTIQIEQNTFADLVPMFKSDKMTTDDLYEKLVEMSTVKGKLIGIPLNPLPLAVFYNKEWFDKAGMPYPDKEWTWDQFFNQSIKLQAANRVDGKEIFGSVVPLGLHMVESLARSSGQSIIATDGNRLSGYLNSKPVVAAITKLLFHMNTSKASKAVSSIAAPVFNELRAFNAGMGIGAANMFYPLEATSQTAGKFGFAPLPFLEKRAKANAVYYNLLTIAEGSKQKELAWKFMKDVILNPDSQFQKDWGQQDMLTVKSAVPKSGQLSFKGMDVLIEELNYAVMPLPYRNTLLNSIKVSDQSLLTATTEAEVMAYLSSLAEEIDKHLIDKK</sequence>
<dbReference type="InterPro" id="IPR050490">
    <property type="entry name" value="Bact_solute-bd_prot1"/>
</dbReference>
<dbReference type="GO" id="GO:0055085">
    <property type="term" value="P:transmembrane transport"/>
    <property type="evidence" value="ECO:0007669"/>
    <property type="project" value="InterPro"/>
</dbReference>
<dbReference type="PROSITE" id="PS51257">
    <property type="entry name" value="PROKAR_LIPOPROTEIN"/>
    <property type="match status" value="1"/>
</dbReference>
<evidence type="ECO:0000313" key="5">
    <source>
        <dbReference type="EMBL" id="TNJ59892.1"/>
    </source>
</evidence>
<organism evidence="5 6">
    <name type="scientific">Paenibacillus hemerocallicola</name>
    <dbReference type="NCBI Taxonomy" id="1172614"/>
    <lineage>
        <taxon>Bacteria</taxon>
        <taxon>Bacillati</taxon>
        <taxon>Bacillota</taxon>
        <taxon>Bacilli</taxon>
        <taxon>Bacillales</taxon>
        <taxon>Paenibacillaceae</taxon>
        <taxon>Paenibacillus</taxon>
    </lineage>
</organism>
<name>A0A5C4SWT0_9BACL</name>
<evidence type="ECO:0000256" key="1">
    <source>
        <dbReference type="ARBA" id="ARBA00008520"/>
    </source>
</evidence>
<dbReference type="AlphaFoldDB" id="A0A5C4SWT0"/>
<dbReference type="RefSeq" id="WP_139607230.1">
    <property type="nucleotide sequence ID" value="NZ_VDCQ01000089.1"/>
</dbReference>
<dbReference type="Pfam" id="PF01547">
    <property type="entry name" value="SBP_bac_1"/>
    <property type="match status" value="1"/>
</dbReference>
<dbReference type="PANTHER" id="PTHR43649:SF12">
    <property type="entry name" value="DIACETYLCHITOBIOSE BINDING PROTEIN DASA"/>
    <property type="match status" value="1"/>
</dbReference>
<evidence type="ECO:0000256" key="4">
    <source>
        <dbReference type="SAM" id="SignalP"/>
    </source>
</evidence>
<evidence type="ECO:0000313" key="6">
    <source>
        <dbReference type="Proteomes" id="UP000307943"/>
    </source>
</evidence>
<accession>A0A5C4SWT0</accession>
<dbReference type="InterPro" id="IPR006059">
    <property type="entry name" value="SBP"/>
</dbReference>
<dbReference type="OrthoDB" id="9782846at2"/>
<gene>
    <name evidence="5" type="ORF">FE784_36815</name>
</gene>
<keyword evidence="6" id="KW-1185">Reference proteome</keyword>
<protein>
    <submittedName>
        <fullName evidence="5">Extracellular solute-binding protein</fullName>
    </submittedName>
</protein>
<feature type="chain" id="PRO_5038401995" evidence="4">
    <location>
        <begin position="19"/>
        <end position="430"/>
    </location>
</feature>
<keyword evidence="3 4" id="KW-0732">Signal</keyword>
<dbReference type="Proteomes" id="UP000307943">
    <property type="component" value="Unassembled WGS sequence"/>
</dbReference>